<feature type="active site" description="Proton donor" evidence="4">
    <location>
        <position position="313"/>
    </location>
</feature>
<evidence type="ECO:0000259" key="6">
    <source>
        <dbReference type="PROSITE" id="PS51764"/>
    </source>
</evidence>
<dbReference type="PANTHER" id="PTHR40079">
    <property type="entry name" value="MANNAN ENDO-1,4-BETA-MANNOSIDASE E-RELATED"/>
    <property type="match status" value="1"/>
</dbReference>
<dbReference type="PANTHER" id="PTHR40079:SF4">
    <property type="entry name" value="GH26 DOMAIN-CONTAINING PROTEIN-RELATED"/>
    <property type="match status" value="1"/>
</dbReference>
<feature type="domain" description="GH26" evidence="6">
    <location>
        <begin position="162"/>
        <end position="508"/>
    </location>
</feature>
<accession>A0A9D1MCK0</accession>
<evidence type="ECO:0000256" key="2">
    <source>
        <dbReference type="ARBA" id="ARBA00022801"/>
    </source>
</evidence>
<reference evidence="7" key="1">
    <citation type="submission" date="2020-10" db="EMBL/GenBank/DDBJ databases">
        <authorList>
            <person name="Gilroy R."/>
        </authorList>
    </citation>
    <scope>NUCLEOTIDE SEQUENCE</scope>
    <source>
        <strain evidence="7">USAMLcec3-3695</strain>
    </source>
</reference>
<dbReference type="GO" id="GO:0006080">
    <property type="term" value="P:substituted mannan metabolic process"/>
    <property type="evidence" value="ECO:0007669"/>
    <property type="project" value="InterPro"/>
</dbReference>
<dbReference type="Gene3D" id="3.20.20.80">
    <property type="entry name" value="Glycosidases"/>
    <property type="match status" value="1"/>
</dbReference>
<evidence type="ECO:0000256" key="1">
    <source>
        <dbReference type="ARBA" id="ARBA00007754"/>
    </source>
</evidence>
<evidence type="ECO:0000256" key="5">
    <source>
        <dbReference type="SAM" id="SignalP"/>
    </source>
</evidence>
<organism evidence="7 8">
    <name type="scientific">Candidatus Ornithomonoglobus merdipullorum</name>
    <dbReference type="NCBI Taxonomy" id="2840895"/>
    <lineage>
        <taxon>Bacteria</taxon>
        <taxon>Bacillati</taxon>
        <taxon>Bacillota</taxon>
        <taxon>Clostridia</taxon>
        <taxon>Candidatus Ornithomonoglobus</taxon>
    </lineage>
</organism>
<dbReference type="InterPro" id="IPR017853">
    <property type="entry name" value="GH"/>
</dbReference>
<feature type="active site" description="Nucleophile" evidence="4">
    <location>
        <position position="429"/>
    </location>
</feature>
<keyword evidence="2 4" id="KW-0378">Hydrolase</keyword>
<gene>
    <name evidence="7" type="ORF">IAA61_08325</name>
</gene>
<dbReference type="InterPro" id="IPR022790">
    <property type="entry name" value="GH26_dom"/>
</dbReference>
<evidence type="ECO:0000313" key="7">
    <source>
        <dbReference type="EMBL" id="HIU57797.1"/>
    </source>
</evidence>
<keyword evidence="3 4" id="KW-0326">Glycosidase</keyword>
<reference evidence="7" key="2">
    <citation type="journal article" date="2021" name="PeerJ">
        <title>Extensive microbial diversity within the chicken gut microbiome revealed by metagenomics and culture.</title>
        <authorList>
            <person name="Gilroy R."/>
            <person name="Ravi A."/>
            <person name="Getino M."/>
            <person name="Pursley I."/>
            <person name="Horton D.L."/>
            <person name="Alikhan N.F."/>
            <person name="Baker D."/>
            <person name="Gharbi K."/>
            <person name="Hall N."/>
            <person name="Watson M."/>
            <person name="Adriaenssens E.M."/>
            <person name="Foster-Nyarko E."/>
            <person name="Jarju S."/>
            <person name="Secka A."/>
            <person name="Antonio M."/>
            <person name="Oren A."/>
            <person name="Chaudhuri R.R."/>
            <person name="La Ragione R."/>
            <person name="Hildebrand F."/>
            <person name="Pallen M.J."/>
        </authorList>
    </citation>
    <scope>NUCLEOTIDE SEQUENCE</scope>
    <source>
        <strain evidence="7">USAMLcec3-3695</strain>
    </source>
</reference>
<dbReference type="GO" id="GO:0016985">
    <property type="term" value="F:mannan endo-1,4-beta-mannosidase activity"/>
    <property type="evidence" value="ECO:0007669"/>
    <property type="project" value="InterPro"/>
</dbReference>
<feature type="signal peptide" evidence="5">
    <location>
        <begin position="1"/>
        <end position="24"/>
    </location>
</feature>
<comment type="similarity">
    <text evidence="1 4">Belongs to the glycosyl hydrolase 26 family.</text>
</comment>
<dbReference type="InterPro" id="IPR000805">
    <property type="entry name" value="Glyco_hydro_26"/>
</dbReference>
<sequence length="608" mass="68190">MRKLYTAAAAVFAAVLLVSCDTQVGENETAAEIYYTDIKASIDGAAIPVVEINGKAAIKLQDMTGYGFVLSESAYNGRVDLTTDYMADGVAGKDADPRHPGEKLCDCVNTDVKVYINNVQIDSYYDGVNTYVCIEDLCEMTDPYNAEFGYSDYNFNCTYVSGENRYYINAFRFPDLDTDRILAEREALLCNKEFELYTEGSNDDAVYYGAKAEPRAGVLAGIVGDGNGNERLGRDRIFDHDFGCYSDYMEFDLRQTDLKRPLKDDIENYNCVLCIPWNTSDVTQVYESDDYMREMLDTVSGYGKPVIVRFAAEMNVSSLGNSPAAYVKAFRHVADLIHNEYPDIAVMWSVNDCGALNKPMELYYPGDEYVDWIGISGFLKRDFMADPNSGRNAGLFFNVGDFAWGQNMLSQVMDFMEKNGIEKPVAVSEGGVVTTMPYDNGDISEWAEPRLRSMYWYIPMKYPQVKLITYFNCSMPLEACGYDLYEKPSYCSIMDDAFENGPYLMEYPSEPAYTFVKADGYTVNGDTLPLYTYSYIPEEETESVTYMLDGTTVSTQLEIPYDYDLDLTGITDGAHRLSVVVRGKEGTADEYTYTVTKSGGGTNVARLR</sequence>
<dbReference type="PROSITE" id="PS51257">
    <property type="entry name" value="PROKAR_LIPOPROTEIN"/>
    <property type="match status" value="1"/>
</dbReference>
<evidence type="ECO:0000256" key="4">
    <source>
        <dbReference type="PROSITE-ProRule" id="PRU01100"/>
    </source>
</evidence>
<protein>
    <recommendedName>
        <fullName evidence="6">GH26 domain-containing protein</fullName>
    </recommendedName>
</protein>
<dbReference type="AlphaFoldDB" id="A0A9D1MCK0"/>
<dbReference type="Proteomes" id="UP000824109">
    <property type="component" value="Unassembled WGS sequence"/>
</dbReference>
<dbReference type="InterPro" id="IPR013783">
    <property type="entry name" value="Ig-like_fold"/>
</dbReference>
<evidence type="ECO:0000256" key="3">
    <source>
        <dbReference type="ARBA" id="ARBA00023295"/>
    </source>
</evidence>
<evidence type="ECO:0000313" key="8">
    <source>
        <dbReference type="Proteomes" id="UP000824109"/>
    </source>
</evidence>
<dbReference type="Gene3D" id="2.60.40.10">
    <property type="entry name" value="Immunoglobulins"/>
    <property type="match status" value="1"/>
</dbReference>
<name>A0A9D1MCK0_9FIRM</name>
<feature type="chain" id="PRO_5039446515" description="GH26 domain-containing protein" evidence="5">
    <location>
        <begin position="25"/>
        <end position="608"/>
    </location>
</feature>
<comment type="caution">
    <text evidence="7">The sequence shown here is derived from an EMBL/GenBank/DDBJ whole genome shotgun (WGS) entry which is preliminary data.</text>
</comment>
<keyword evidence="5" id="KW-0732">Signal</keyword>
<dbReference type="EMBL" id="DVNB01000087">
    <property type="protein sequence ID" value="HIU57797.1"/>
    <property type="molecule type" value="Genomic_DNA"/>
</dbReference>
<proteinExistence type="inferred from homology"/>
<dbReference type="SUPFAM" id="SSF51445">
    <property type="entry name" value="(Trans)glycosidases"/>
    <property type="match status" value="1"/>
</dbReference>
<dbReference type="PROSITE" id="PS51764">
    <property type="entry name" value="GH26"/>
    <property type="match status" value="1"/>
</dbReference>